<dbReference type="EMBL" id="JACXVP010000004">
    <property type="protein sequence ID" value="KAG5608028.1"/>
    <property type="molecule type" value="Genomic_DNA"/>
</dbReference>
<keyword evidence="2" id="KW-1185">Reference proteome</keyword>
<reference evidence="1 2" key="1">
    <citation type="submission" date="2020-09" db="EMBL/GenBank/DDBJ databases">
        <title>De no assembly of potato wild relative species, Solanum commersonii.</title>
        <authorList>
            <person name="Cho K."/>
        </authorList>
    </citation>
    <scope>NUCLEOTIDE SEQUENCE [LARGE SCALE GENOMIC DNA]</scope>
    <source>
        <strain evidence="1">LZ3.2</strain>
        <tissue evidence="1">Leaf</tissue>
    </source>
</reference>
<accession>A0A9J5Z990</accession>
<dbReference type="AlphaFoldDB" id="A0A9J5Z990"/>
<proteinExistence type="predicted"/>
<organism evidence="1 2">
    <name type="scientific">Solanum commersonii</name>
    <name type="common">Commerson's wild potato</name>
    <name type="synonym">Commerson's nightshade</name>
    <dbReference type="NCBI Taxonomy" id="4109"/>
    <lineage>
        <taxon>Eukaryota</taxon>
        <taxon>Viridiplantae</taxon>
        <taxon>Streptophyta</taxon>
        <taxon>Embryophyta</taxon>
        <taxon>Tracheophyta</taxon>
        <taxon>Spermatophyta</taxon>
        <taxon>Magnoliopsida</taxon>
        <taxon>eudicotyledons</taxon>
        <taxon>Gunneridae</taxon>
        <taxon>Pentapetalae</taxon>
        <taxon>asterids</taxon>
        <taxon>lamiids</taxon>
        <taxon>Solanales</taxon>
        <taxon>Solanaceae</taxon>
        <taxon>Solanoideae</taxon>
        <taxon>Solaneae</taxon>
        <taxon>Solanum</taxon>
    </lineage>
</organism>
<gene>
    <name evidence="1" type="ORF">H5410_019309</name>
</gene>
<dbReference type="Proteomes" id="UP000824120">
    <property type="component" value="Chromosome 4"/>
</dbReference>
<name>A0A9J5Z990_SOLCO</name>
<sequence length="219" mass="24716">MDSVSYHAQNIPFSRSNALRRIDLILQKILWTSDKTLTMEPVGSHGKNIPFSKIPMSYKASSPARPKHTIYKVKRTPDSFLPKSFVDVCEDLSYRANNPSQPKHSIFKVKRALGKTLVMEPVGPHGQNVPFSRSNKPQSSWSSQRKPLIFKVKQAPEQVNPPFCLFSCSIVHGLFGDLEFRAHFCQILLQLSIKTLAMDSVSPHGQNIPFSKSNDPRSR</sequence>
<evidence type="ECO:0000313" key="1">
    <source>
        <dbReference type="EMBL" id="KAG5608028.1"/>
    </source>
</evidence>
<comment type="caution">
    <text evidence="1">The sequence shown here is derived from an EMBL/GenBank/DDBJ whole genome shotgun (WGS) entry which is preliminary data.</text>
</comment>
<protein>
    <submittedName>
        <fullName evidence="1">Uncharacterized protein</fullName>
    </submittedName>
</protein>
<evidence type="ECO:0000313" key="2">
    <source>
        <dbReference type="Proteomes" id="UP000824120"/>
    </source>
</evidence>